<evidence type="ECO:0000313" key="2">
    <source>
        <dbReference type="EMBL" id="KPJ53854.1"/>
    </source>
</evidence>
<comment type="caution">
    <text evidence="2">The sequence shown here is derived from an EMBL/GenBank/DDBJ whole genome shotgun (WGS) entry which is preliminary data.</text>
</comment>
<dbReference type="EMBL" id="LIZS01000011">
    <property type="protein sequence ID" value="KPJ53854.1"/>
    <property type="molecule type" value="Genomic_DNA"/>
</dbReference>
<dbReference type="STRING" id="1703770.AMJ39_02900"/>
<protein>
    <submittedName>
        <fullName evidence="2">Uncharacterized protein</fullName>
    </submittedName>
</protein>
<gene>
    <name evidence="2" type="ORF">AMJ39_02900</name>
</gene>
<accession>A0A0S7WUI4</accession>
<proteinExistence type="predicted"/>
<evidence type="ECO:0000256" key="1">
    <source>
        <dbReference type="SAM" id="MobiDB-lite"/>
    </source>
</evidence>
<evidence type="ECO:0000313" key="3">
    <source>
        <dbReference type="Proteomes" id="UP000052008"/>
    </source>
</evidence>
<sequence length="60" mass="6475">MSAIWDAVTARVRLVRRAAECDGNHGRLAAKVMKGPGECDERRGEGPAGVRKGTVGWRGR</sequence>
<organism evidence="2 3">
    <name type="scientific">candidate division TA06 bacterium DG_24</name>
    <dbReference type="NCBI Taxonomy" id="1703770"/>
    <lineage>
        <taxon>Bacteria</taxon>
        <taxon>Bacteria division TA06</taxon>
    </lineage>
</organism>
<feature type="region of interest" description="Disordered" evidence="1">
    <location>
        <begin position="36"/>
        <end position="60"/>
    </location>
</feature>
<name>A0A0S7WUI4_UNCT6</name>
<reference evidence="2 3" key="1">
    <citation type="journal article" date="2015" name="Microbiome">
        <title>Genomic resolution of linkages in carbon, nitrogen, and sulfur cycling among widespread estuary sediment bacteria.</title>
        <authorList>
            <person name="Baker B.J."/>
            <person name="Lazar C.S."/>
            <person name="Teske A.P."/>
            <person name="Dick G.J."/>
        </authorList>
    </citation>
    <scope>NUCLEOTIDE SEQUENCE [LARGE SCALE GENOMIC DNA]</scope>
    <source>
        <strain evidence="2">DG_24</strain>
    </source>
</reference>
<dbReference type="Proteomes" id="UP000052008">
    <property type="component" value="Unassembled WGS sequence"/>
</dbReference>
<dbReference type="AlphaFoldDB" id="A0A0S7WUI4"/>